<dbReference type="Proteomes" id="UP000679126">
    <property type="component" value="Unassembled WGS sequence"/>
</dbReference>
<comment type="caution">
    <text evidence="1">The sequence shown here is derived from an EMBL/GenBank/DDBJ whole genome shotgun (WGS) entry which is preliminary data.</text>
</comment>
<protein>
    <recommendedName>
        <fullName evidence="3">Immunity protein Imm1</fullName>
    </recommendedName>
</protein>
<evidence type="ECO:0000313" key="1">
    <source>
        <dbReference type="EMBL" id="MBO9153648.1"/>
    </source>
</evidence>
<dbReference type="EMBL" id="JAGHKP010000003">
    <property type="protein sequence ID" value="MBO9153648.1"/>
    <property type="molecule type" value="Genomic_DNA"/>
</dbReference>
<proteinExistence type="predicted"/>
<name>A0ABS3YG40_9BACT</name>
<accession>A0ABS3YG40</accession>
<organism evidence="1 2">
    <name type="scientific">Chitinophaga chungangae</name>
    <dbReference type="NCBI Taxonomy" id="2821488"/>
    <lineage>
        <taxon>Bacteria</taxon>
        <taxon>Pseudomonadati</taxon>
        <taxon>Bacteroidota</taxon>
        <taxon>Chitinophagia</taxon>
        <taxon>Chitinophagales</taxon>
        <taxon>Chitinophagaceae</taxon>
        <taxon>Chitinophaga</taxon>
    </lineage>
</organism>
<reference evidence="2" key="1">
    <citation type="submission" date="2021-03" db="EMBL/GenBank/DDBJ databases">
        <title>Assistant Professor.</title>
        <authorList>
            <person name="Huq M.A."/>
        </authorList>
    </citation>
    <scope>NUCLEOTIDE SEQUENCE [LARGE SCALE GENOMIC DNA]</scope>
    <source>
        <strain evidence="2">MAH-28</strain>
    </source>
</reference>
<evidence type="ECO:0008006" key="3">
    <source>
        <dbReference type="Google" id="ProtNLM"/>
    </source>
</evidence>
<evidence type="ECO:0000313" key="2">
    <source>
        <dbReference type="Proteomes" id="UP000679126"/>
    </source>
</evidence>
<sequence>MNYEDFVKKHAGEMVEKLLAETLSKDAFDIRHDYNDEEQWAVITMHTLEDDNEISLRMYGSDKYCLYFGYYDDEDDFHEILQPLTEEEKNAVPKGLQKAMEKVLADERGLRLPGNFLSRS</sequence>
<gene>
    <name evidence="1" type="ORF">J7I43_15575</name>
</gene>
<keyword evidence="2" id="KW-1185">Reference proteome</keyword>
<dbReference type="RefSeq" id="WP_209146665.1">
    <property type="nucleotide sequence ID" value="NZ_JAGHKP010000003.1"/>
</dbReference>